<dbReference type="Gene3D" id="3.40.50.1820">
    <property type="entry name" value="alpha/beta hydrolase"/>
    <property type="match status" value="1"/>
</dbReference>
<dbReference type="GO" id="GO:0008236">
    <property type="term" value="F:serine-type peptidase activity"/>
    <property type="evidence" value="ECO:0007669"/>
    <property type="project" value="InterPro"/>
</dbReference>
<dbReference type="InterPro" id="IPR001375">
    <property type="entry name" value="Peptidase_S9_cat"/>
</dbReference>
<evidence type="ECO:0000313" key="2">
    <source>
        <dbReference type="EMBL" id="GKT46885.1"/>
    </source>
</evidence>
<keyword evidence="3" id="KW-1185">Reference proteome</keyword>
<feature type="domain" description="Peptidase S9 prolyl oligopeptidase catalytic" evidence="1">
    <location>
        <begin position="21"/>
        <end position="83"/>
    </location>
</feature>
<gene>
    <name evidence="2" type="ORF">ColSpa_07066</name>
</gene>
<sequence length="117" mass="12760">MSLLFNGLPEDGEVLRYPDAKRADAFSPLSQVRKGNYHTPTYLVFGDQDEIAPFSKGLEFARALEQQGVRSGFLPVQGARHIFDLGLVPGSEGWNVGVGPGYEFLLEELESASGSRS</sequence>
<dbReference type="GeneID" id="73327868"/>
<accession>A0AA37LJ22</accession>
<dbReference type="AlphaFoldDB" id="A0AA37LJ22"/>
<dbReference type="InterPro" id="IPR029058">
    <property type="entry name" value="AB_hydrolase_fold"/>
</dbReference>
<organism evidence="2 3">
    <name type="scientific">Colletotrichum spaethianum</name>
    <dbReference type="NCBI Taxonomy" id="700344"/>
    <lineage>
        <taxon>Eukaryota</taxon>
        <taxon>Fungi</taxon>
        <taxon>Dikarya</taxon>
        <taxon>Ascomycota</taxon>
        <taxon>Pezizomycotina</taxon>
        <taxon>Sordariomycetes</taxon>
        <taxon>Hypocreomycetidae</taxon>
        <taxon>Glomerellales</taxon>
        <taxon>Glomerellaceae</taxon>
        <taxon>Colletotrichum</taxon>
        <taxon>Colletotrichum spaethianum species complex</taxon>
    </lineage>
</organism>
<proteinExistence type="predicted"/>
<evidence type="ECO:0000313" key="3">
    <source>
        <dbReference type="Proteomes" id="UP001055115"/>
    </source>
</evidence>
<dbReference type="Pfam" id="PF00326">
    <property type="entry name" value="Peptidase_S9"/>
    <property type="match status" value="1"/>
</dbReference>
<dbReference type="Proteomes" id="UP001055115">
    <property type="component" value="Unassembled WGS sequence"/>
</dbReference>
<comment type="caution">
    <text evidence="2">The sequence shown here is derived from an EMBL/GenBank/DDBJ whole genome shotgun (WGS) entry which is preliminary data.</text>
</comment>
<evidence type="ECO:0000259" key="1">
    <source>
        <dbReference type="Pfam" id="PF00326"/>
    </source>
</evidence>
<dbReference type="GO" id="GO:0006508">
    <property type="term" value="P:proteolysis"/>
    <property type="evidence" value="ECO:0007669"/>
    <property type="project" value="InterPro"/>
</dbReference>
<protein>
    <submittedName>
        <fullName evidence="2">Non-reducing polyketide synthase mapC</fullName>
    </submittedName>
</protein>
<reference evidence="2 3" key="1">
    <citation type="submission" date="2022-03" db="EMBL/GenBank/DDBJ databases">
        <title>Genome data of Colletotrichum spp.</title>
        <authorList>
            <person name="Utami Y.D."/>
            <person name="Hiruma K."/>
        </authorList>
    </citation>
    <scope>NUCLEOTIDE SEQUENCE [LARGE SCALE GENOMIC DNA]</scope>
    <source>
        <strain evidence="2 3">MAFF 239500</strain>
    </source>
</reference>
<dbReference type="RefSeq" id="XP_049129235.1">
    <property type="nucleotide sequence ID" value="XM_049273278.1"/>
</dbReference>
<dbReference type="SUPFAM" id="SSF53474">
    <property type="entry name" value="alpha/beta-Hydrolases"/>
    <property type="match status" value="1"/>
</dbReference>
<name>A0AA37LJ22_9PEZI</name>
<dbReference type="EMBL" id="BQXU01000017">
    <property type="protein sequence ID" value="GKT46885.1"/>
    <property type="molecule type" value="Genomic_DNA"/>
</dbReference>